<proteinExistence type="predicted"/>
<keyword evidence="2" id="KW-1185">Reference proteome</keyword>
<gene>
    <name evidence="1" type="ORF">ALC60_06592</name>
</gene>
<name>A0A151X2T8_9HYME</name>
<organism evidence="1 2">
    <name type="scientific">Mycetomoellerius zeteki</name>
    <dbReference type="NCBI Taxonomy" id="64791"/>
    <lineage>
        <taxon>Eukaryota</taxon>
        <taxon>Metazoa</taxon>
        <taxon>Ecdysozoa</taxon>
        <taxon>Arthropoda</taxon>
        <taxon>Hexapoda</taxon>
        <taxon>Insecta</taxon>
        <taxon>Pterygota</taxon>
        <taxon>Neoptera</taxon>
        <taxon>Endopterygota</taxon>
        <taxon>Hymenoptera</taxon>
        <taxon>Apocrita</taxon>
        <taxon>Aculeata</taxon>
        <taxon>Formicoidea</taxon>
        <taxon>Formicidae</taxon>
        <taxon>Myrmicinae</taxon>
        <taxon>Mycetomoellerius</taxon>
    </lineage>
</organism>
<sequence length="139" mass="15173">MFDAISGDAISGDAIRLKSQTVEAIPSVLPAKWLVTRVSPATTVCLVMKTYRTGICMIMTCGNVTLKLQVHRNNSLFHHHVLRKQYLPRMEVTTLRAHGIPDVTPRCIPGIPAAVCVDMCIGHRLNSSNVLRDEGLPGG</sequence>
<dbReference type="AlphaFoldDB" id="A0A151X2T8"/>
<reference evidence="1 2" key="1">
    <citation type="submission" date="2015-09" db="EMBL/GenBank/DDBJ databases">
        <title>Trachymyrmex zeteki WGS genome.</title>
        <authorList>
            <person name="Nygaard S."/>
            <person name="Hu H."/>
            <person name="Boomsma J."/>
            <person name="Zhang G."/>
        </authorList>
    </citation>
    <scope>NUCLEOTIDE SEQUENCE [LARGE SCALE GENOMIC DNA]</scope>
    <source>
        <strain evidence="1">Tzet28-1</strain>
        <tissue evidence="1">Whole body</tissue>
    </source>
</reference>
<evidence type="ECO:0000313" key="1">
    <source>
        <dbReference type="EMBL" id="KYQ54568.1"/>
    </source>
</evidence>
<protein>
    <submittedName>
        <fullName evidence="1">Uncharacterized protein</fullName>
    </submittedName>
</protein>
<dbReference type="Proteomes" id="UP000075809">
    <property type="component" value="Unassembled WGS sequence"/>
</dbReference>
<evidence type="ECO:0000313" key="2">
    <source>
        <dbReference type="Proteomes" id="UP000075809"/>
    </source>
</evidence>
<dbReference type="EMBL" id="KQ982579">
    <property type="protein sequence ID" value="KYQ54568.1"/>
    <property type="molecule type" value="Genomic_DNA"/>
</dbReference>
<accession>A0A151X2T8</accession>